<evidence type="ECO:0000256" key="12">
    <source>
        <dbReference type="ARBA" id="ARBA00023053"/>
    </source>
</evidence>
<comment type="similarity">
    <text evidence="2">Belongs to the Ca(2+):cation antiporter (CaCA) (TC 2.A.19) family. SLC8 subfamily.</text>
</comment>
<feature type="transmembrane region" description="Helical" evidence="18">
    <location>
        <begin position="126"/>
        <end position="146"/>
    </location>
</feature>
<keyword evidence="16" id="KW-0739">Sodium transport</keyword>
<dbReference type="EMBL" id="HBNR01028321">
    <property type="protein sequence ID" value="CAE4581322.1"/>
    <property type="molecule type" value="Transcribed_RNA"/>
</dbReference>
<evidence type="ECO:0000256" key="9">
    <source>
        <dbReference type="ARBA" id="ARBA00022837"/>
    </source>
</evidence>
<evidence type="ECO:0000256" key="11">
    <source>
        <dbReference type="ARBA" id="ARBA00022989"/>
    </source>
</evidence>
<reference evidence="20" key="1">
    <citation type="submission" date="2021-01" db="EMBL/GenBank/DDBJ databases">
        <authorList>
            <person name="Corre E."/>
            <person name="Pelletier E."/>
            <person name="Niang G."/>
            <person name="Scheremetjew M."/>
            <person name="Finn R."/>
            <person name="Kale V."/>
            <person name="Holt S."/>
            <person name="Cochrane G."/>
            <person name="Meng A."/>
            <person name="Brown T."/>
            <person name="Cohen L."/>
        </authorList>
    </citation>
    <scope>NUCLEOTIDE SEQUENCE</scope>
    <source>
        <strain evidence="20">CCMP3105</strain>
    </source>
</reference>
<dbReference type="GO" id="GO:0046872">
    <property type="term" value="F:metal ion binding"/>
    <property type="evidence" value="ECO:0007669"/>
    <property type="project" value="UniProtKB-KW"/>
</dbReference>
<keyword evidence="10" id="KW-0112">Calmodulin-binding</keyword>
<dbReference type="InterPro" id="IPR044880">
    <property type="entry name" value="NCX_ion-bd_dom_sf"/>
</dbReference>
<evidence type="ECO:0000256" key="10">
    <source>
        <dbReference type="ARBA" id="ARBA00022860"/>
    </source>
</evidence>
<dbReference type="InterPro" id="IPR038081">
    <property type="entry name" value="CalX-like_sf"/>
</dbReference>
<keyword evidence="4" id="KW-1003">Cell membrane</keyword>
<dbReference type="InterPro" id="IPR051171">
    <property type="entry name" value="CaCA"/>
</dbReference>
<feature type="transmembrane region" description="Helical" evidence="18">
    <location>
        <begin position="766"/>
        <end position="786"/>
    </location>
</feature>
<dbReference type="SUPFAM" id="SSF141072">
    <property type="entry name" value="CalX-like"/>
    <property type="match status" value="2"/>
</dbReference>
<sequence>MVIICEGGVPLILGGNDGGIFLPLCGDSEANWPRWVKIIIYMIGLLWCFDGVGLIADKFMGAIEKITSQKRRVKRGDKEVTVKVWNATVANLTLMALGSSAPEILLSLIELTITEKWNSGQLGPSTIVGSAAFNLFVITAVCVSALPDGEVRKIKDLSVFMVTAFFSLFAYLWLLVILVLITPDVVTVAEGVITFLFAPLLVILAYLADKGYFQRICSKLGYSRLVLSENTTPEEYTKMVGQLRAKYGRMPSDQHDRDALVYYEFSPPISRAAHRVQATRAMSGGTQVMASMERFLRGKAVSARMKSEAKTGAGSCADALVSFVSSHYAVTEEEKKVKVSVKIQRFGGHQEPVSVKYKSRDGTANKNEDYEEVNGFLTFEPGQDDVQSFEVQITQDSKAEPTEEFYVDLKIAQVSAENAHIGAQKTATIVVLDSDGAGELKFESEEVRIAESEEKVLCPVVVKRGRGATGKVTCKYRTEDGSAKAGKDYTETSGTLEFAEGSQSARFNVEILPKGKYESTESFRIILEEATGGAFFATDTDGGKECNIMTVVIEADNKRHHTHWESFMMKFNFDELEIGSANWKDQFKEAIYVAGSREEQAASSWTDMVLHVISLPWKLIFACVPPTDYVGGWFCFIVSLVMIGLLTAVIGDMANLLGCAMDMKAPICAVTIVALGTSLPDTFASQTAAQQDTTADNSIGNVTGSNSVNVFLGLGLPWMMGAIYWQINGATPEWYERGREMHWLMDLPHIVRDHPNGAFVVPGGNLGTSVGIFCGCAVTCIALLMFRRGYCGGELGGSRWLCRATSVFLVVLWIIYIATSVVAEGGYGPYER</sequence>
<dbReference type="Gene3D" id="1.20.1420.30">
    <property type="entry name" value="NCX, central ion-binding region"/>
    <property type="match status" value="2"/>
</dbReference>
<evidence type="ECO:0000256" key="13">
    <source>
        <dbReference type="ARBA" id="ARBA00023065"/>
    </source>
</evidence>
<evidence type="ECO:0000256" key="2">
    <source>
        <dbReference type="ARBA" id="ARBA00007489"/>
    </source>
</evidence>
<dbReference type="GO" id="GO:0007154">
    <property type="term" value="P:cell communication"/>
    <property type="evidence" value="ECO:0007669"/>
    <property type="project" value="InterPro"/>
</dbReference>
<dbReference type="Gene3D" id="2.60.40.2030">
    <property type="match status" value="2"/>
</dbReference>
<dbReference type="PANTHER" id="PTHR11878:SF65">
    <property type="entry name" value="NA_CA-EXCHANGE PROTEIN, ISOFORM G"/>
    <property type="match status" value="1"/>
</dbReference>
<dbReference type="PANTHER" id="PTHR11878">
    <property type="entry name" value="SODIUM/CALCIUM EXCHANGER"/>
    <property type="match status" value="1"/>
</dbReference>
<comment type="subcellular location">
    <subcellularLocation>
        <location evidence="1">Cell membrane</location>
        <topology evidence="1">Multi-pass membrane protein</topology>
    </subcellularLocation>
</comment>
<keyword evidence="15" id="KW-0325">Glycoprotein</keyword>
<keyword evidence="12" id="KW-0915">Sodium</keyword>
<keyword evidence="7" id="KW-0732">Signal</keyword>
<feature type="transmembrane region" description="Helical" evidence="18">
    <location>
        <begin position="708"/>
        <end position="727"/>
    </location>
</feature>
<dbReference type="InterPro" id="IPR004837">
    <property type="entry name" value="NaCa_Exmemb"/>
</dbReference>
<dbReference type="Pfam" id="PF03160">
    <property type="entry name" value="Calx-beta"/>
    <property type="match status" value="1"/>
</dbReference>
<dbReference type="GO" id="GO:0005886">
    <property type="term" value="C:plasma membrane"/>
    <property type="evidence" value="ECO:0007669"/>
    <property type="project" value="UniProtKB-SubCell"/>
</dbReference>
<keyword evidence="5 18" id="KW-0812">Transmembrane</keyword>
<dbReference type="GO" id="GO:0005432">
    <property type="term" value="F:calcium:sodium antiporter activity"/>
    <property type="evidence" value="ECO:0007669"/>
    <property type="project" value="InterPro"/>
</dbReference>
<evidence type="ECO:0000256" key="16">
    <source>
        <dbReference type="ARBA" id="ARBA00023201"/>
    </source>
</evidence>
<feature type="transmembrane region" description="Helical" evidence="18">
    <location>
        <begin position="187"/>
        <end position="208"/>
    </location>
</feature>
<evidence type="ECO:0000313" key="20">
    <source>
        <dbReference type="EMBL" id="CAE4581322.1"/>
    </source>
</evidence>
<evidence type="ECO:0000256" key="8">
    <source>
        <dbReference type="ARBA" id="ARBA00022737"/>
    </source>
</evidence>
<feature type="transmembrane region" description="Helical" evidence="18">
    <location>
        <begin position="84"/>
        <end position="106"/>
    </location>
</feature>
<protein>
    <recommendedName>
        <fullName evidence="19">Calx-beta domain-containing protein</fullName>
    </recommendedName>
</protein>
<gene>
    <name evidence="20" type="ORF">AMON00008_LOCUS19248</name>
</gene>
<evidence type="ECO:0000256" key="18">
    <source>
        <dbReference type="SAM" id="Phobius"/>
    </source>
</evidence>
<keyword evidence="6" id="KW-0479">Metal-binding</keyword>
<evidence type="ECO:0000256" key="5">
    <source>
        <dbReference type="ARBA" id="ARBA00022692"/>
    </source>
</evidence>
<accession>A0A7S4VFJ2</accession>
<dbReference type="InterPro" id="IPR003644">
    <property type="entry name" value="Calx_beta"/>
</dbReference>
<proteinExistence type="inferred from homology"/>
<evidence type="ECO:0000256" key="17">
    <source>
        <dbReference type="ARBA" id="ARBA00033667"/>
    </source>
</evidence>
<dbReference type="SMART" id="SM00237">
    <property type="entry name" value="Calx_beta"/>
    <property type="match status" value="2"/>
</dbReference>
<feature type="transmembrane region" description="Helical" evidence="18">
    <location>
        <begin position="807"/>
        <end position="827"/>
    </location>
</feature>
<evidence type="ECO:0000256" key="4">
    <source>
        <dbReference type="ARBA" id="ARBA00022475"/>
    </source>
</evidence>
<feature type="domain" description="Calx-beta" evidence="19">
    <location>
        <begin position="310"/>
        <end position="410"/>
    </location>
</feature>
<dbReference type="InterPro" id="IPR004836">
    <property type="entry name" value="Na_Ca_Ex"/>
</dbReference>
<keyword evidence="3" id="KW-0813">Transport</keyword>
<evidence type="ECO:0000256" key="14">
    <source>
        <dbReference type="ARBA" id="ARBA00023136"/>
    </source>
</evidence>
<dbReference type="PRINTS" id="PR01259">
    <property type="entry name" value="NACAEXCHNGR"/>
</dbReference>
<evidence type="ECO:0000256" key="1">
    <source>
        <dbReference type="ARBA" id="ARBA00004651"/>
    </source>
</evidence>
<feature type="transmembrane region" description="Helical" evidence="18">
    <location>
        <begin position="158"/>
        <end position="181"/>
    </location>
</feature>
<keyword evidence="9" id="KW-0106">Calcium</keyword>
<dbReference type="GO" id="GO:0098703">
    <property type="term" value="P:calcium ion import across plasma membrane"/>
    <property type="evidence" value="ECO:0007669"/>
    <property type="project" value="TreeGrafter"/>
</dbReference>
<keyword evidence="8" id="KW-0677">Repeat</keyword>
<keyword evidence="14 18" id="KW-0472">Membrane</keyword>
<evidence type="ECO:0000256" key="15">
    <source>
        <dbReference type="ARBA" id="ARBA00023180"/>
    </source>
</evidence>
<feature type="transmembrane region" description="Helical" evidence="18">
    <location>
        <begin position="38"/>
        <end position="63"/>
    </location>
</feature>
<evidence type="ECO:0000256" key="6">
    <source>
        <dbReference type="ARBA" id="ARBA00022723"/>
    </source>
</evidence>
<keyword evidence="11 18" id="KW-1133">Transmembrane helix</keyword>
<dbReference type="GO" id="GO:0005516">
    <property type="term" value="F:calmodulin binding"/>
    <property type="evidence" value="ECO:0007669"/>
    <property type="project" value="UniProtKB-KW"/>
</dbReference>
<dbReference type="AlphaFoldDB" id="A0A7S4VFJ2"/>
<evidence type="ECO:0000259" key="19">
    <source>
        <dbReference type="SMART" id="SM00237"/>
    </source>
</evidence>
<organism evidence="20">
    <name type="scientific">Alexandrium monilatum</name>
    <dbReference type="NCBI Taxonomy" id="311494"/>
    <lineage>
        <taxon>Eukaryota</taxon>
        <taxon>Sar</taxon>
        <taxon>Alveolata</taxon>
        <taxon>Dinophyceae</taxon>
        <taxon>Gonyaulacales</taxon>
        <taxon>Pyrocystaceae</taxon>
        <taxon>Alexandrium</taxon>
    </lineage>
</organism>
<name>A0A7S4VFJ2_9DINO</name>
<evidence type="ECO:0000256" key="3">
    <source>
        <dbReference type="ARBA" id="ARBA00022448"/>
    </source>
</evidence>
<keyword evidence="13" id="KW-0406">Ion transport</keyword>
<comment type="catalytic activity">
    <reaction evidence="17">
        <text>Ca(2+)(in) + 3 Na(+)(out) = Ca(2+)(out) + 3 Na(+)(in)</text>
        <dbReference type="Rhea" id="RHEA:69955"/>
        <dbReference type="ChEBI" id="CHEBI:29101"/>
        <dbReference type="ChEBI" id="CHEBI:29108"/>
    </reaction>
</comment>
<feature type="domain" description="Calx-beta" evidence="19">
    <location>
        <begin position="427"/>
        <end position="528"/>
    </location>
</feature>
<dbReference type="Pfam" id="PF01699">
    <property type="entry name" value="Na_Ca_ex"/>
    <property type="match status" value="2"/>
</dbReference>
<feature type="transmembrane region" description="Helical" evidence="18">
    <location>
        <begin position="630"/>
        <end position="654"/>
    </location>
</feature>
<evidence type="ECO:0000256" key="7">
    <source>
        <dbReference type="ARBA" id="ARBA00022729"/>
    </source>
</evidence>